<sequence>PGSNSRINPRINPFSLKHNTKNLLPFNHSSSLISNSFIKSFRLHLHYITHHSILHFWIRFDPLHGVAAAPSQVFTPTNSCSSIFFYQVGYSCFYFLF</sequence>
<feature type="non-terminal residue" evidence="1">
    <location>
        <position position="1"/>
    </location>
</feature>
<gene>
    <name evidence="1" type="primary">Vigan.01G054700</name>
    <name evidence="1" type="ORF">VIGAN_01054700</name>
</gene>
<dbReference type="Proteomes" id="UP000291084">
    <property type="component" value="Chromosome 1"/>
</dbReference>
<accession>A0A0S3QXK8</accession>
<keyword evidence="2" id="KW-1185">Reference proteome</keyword>
<evidence type="ECO:0000313" key="2">
    <source>
        <dbReference type="Proteomes" id="UP000291084"/>
    </source>
</evidence>
<organism evidence="1 2">
    <name type="scientific">Vigna angularis var. angularis</name>
    <dbReference type="NCBI Taxonomy" id="157739"/>
    <lineage>
        <taxon>Eukaryota</taxon>
        <taxon>Viridiplantae</taxon>
        <taxon>Streptophyta</taxon>
        <taxon>Embryophyta</taxon>
        <taxon>Tracheophyta</taxon>
        <taxon>Spermatophyta</taxon>
        <taxon>Magnoliopsida</taxon>
        <taxon>eudicotyledons</taxon>
        <taxon>Gunneridae</taxon>
        <taxon>Pentapetalae</taxon>
        <taxon>rosids</taxon>
        <taxon>fabids</taxon>
        <taxon>Fabales</taxon>
        <taxon>Fabaceae</taxon>
        <taxon>Papilionoideae</taxon>
        <taxon>50 kb inversion clade</taxon>
        <taxon>NPAAA clade</taxon>
        <taxon>indigoferoid/millettioid clade</taxon>
        <taxon>Phaseoleae</taxon>
        <taxon>Vigna</taxon>
    </lineage>
</organism>
<reference evidence="1 2" key="1">
    <citation type="journal article" date="2015" name="Sci. Rep.">
        <title>The power of single molecule real-time sequencing technology in the de novo assembly of a eukaryotic genome.</title>
        <authorList>
            <person name="Sakai H."/>
            <person name="Naito K."/>
            <person name="Ogiso-Tanaka E."/>
            <person name="Takahashi Y."/>
            <person name="Iseki K."/>
            <person name="Muto C."/>
            <person name="Satou K."/>
            <person name="Teruya K."/>
            <person name="Shiroma A."/>
            <person name="Shimoji M."/>
            <person name="Hirano T."/>
            <person name="Itoh T."/>
            <person name="Kaga A."/>
            <person name="Tomooka N."/>
        </authorList>
    </citation>
    <scope>NUCLEOTIDE SEQUENCE [LARGE SCALE GENOMIC DNA]</scope>
    <source>
        <strain evidence="2">cv. Shumari</strain>
    </source>
</reference>
<dbReference type="EMBL" id="AP015034">
    <property type="protein sequence ID" value="BAT73088.1"/>
    <property type="molecule type" value="Genomic_DNA"/>
</dbReference>
<evidence type="ECO:0000313" key="1">
    <source>
        <dbReference type="EMBL" id="BAT73088.1"/>
    </source>
</evidence>
<proteinExistence type="predicted"/>
<dbReference type="AlphaFoldDB" id="A0A0S3QXK8"/>
<protein>
    <submittedName>
        <fullName evidence="1">Uncharacterized protein</fullName>
    </submittedName>
</protein>
<name>A0A0S3QXK8_PHAAN</name>